<keyword evidence="2" id="KW-1185">Reference proteome</keyword>
<protein>
    <submittedName>
        <fullName evidence="1">Uncharacterized protein</fullName>
    </submittedName>
</protein>
<proteinExistence type="predicted"/>
<name>A0A8J2KQQ0_9HEXA</name>
<organism evidence="1 2">
    <name type="scientific">Allacma fusca</name>
    <dbReference type="NCBI Taxonomy" id="39272"/>
    <lineage>
        <taxon>Eukaryota</taxon>
        <taxon>Metazoa</taxon>
        <taxon>Ecdysozoa</taxon>
        <taxon>Arthropoda</taxon>
        <taxon>Hexapoda</taxon>
        <taxon>Collembola</taxon>
        <taxon>Symphypleona</taxon>
        <taxon>Sminthuridae</taxon>
        <taxon>Allacma</taxon>
    </lineage>
</organism>
<evidence type="ECO:0000313" key="1">
    <source>
        <dbReference type="EMBL" id="CAG7820732.1"/>
    </source>
</evidence>
<accession>A0A8J2KQQ0</accession>
<dbReference type="AlphaFoldDB" id="A0A8J2KQQ0"/>
<dbReference type="Proteomes" id="UP000708208">
    <property type="component" value="Unassembled WGS sequence"/>
</dbReference>
<sequence length="105" mass="11949">MGSRNICTGGCVNNPPDITIPQYPPRCRIQWKPKLSKQYADALENFDTSNVNLHDTEELIRRRRGVISSKINQESALQRIRLFAIRMQYSQSCASLALHEAFGVN</sequence>
<dbReference type="EMBL" id="CAJVCH010488224">
    <property type="protein sequence ID" value="CAG7820732.1"/>
    <property type="molecule type" value="Genomic_DNA"/>
</dbReference>
<evidence type="ECO:0000313" key="2">
    <source>
        <dbReference type="Proteomes" id="UP000708208"/>
    </source>
</evidence>
<comment type="caution">
    <text evidence="1">The sequence shown here is derived from an EMBL/GenBank/DDBJ whole genome shotgun (WGS) entry which is preliminary data.</text>
</comment>
<reference evidence="1" key="1">
    <citation type="submission" date="2021-06" db="EMBL/GenBank/DDBJ databases">
        <authorList>
            <person name="Hodson N. C."/>
            <person name="Mongue J. A."/>
            <person name="Jaron S. K."/>
        </authorList>
    </citation>
    <scope>NUCLEOTIDE SEQUENCE</scope>
</reference>
<gene>
    <name evidence="1" type="ORF">AFUS01_LOCUS31107</name>
</gene>